<organism evidence="1 2">
    <name type="scientific">Avena sativa</name>
    <name type="common">Oat</name>
    <dbReference type="NCBI Taxonomy" id="4498"/>
    <lineage>
        <taxon>Eukaryota</taxon>
        <taxon>Viridiplantae</taxon>
        <taxon>Streptophyta</taxon>
        <taxon>Embryophyta</taxon>
        <taxon>Tracheophyta</taxon>
        <taxon>Spermatophyta</taxon>
        <taxon>Magnoliopsida</taxon>
        <taxon>Liliopsida</taxon>
        <taxon>Poales</taxon>
        <taxon>Poaceae</taxon>
        <taxon>BOP clade</taxon>
        <taxon>Pooideae</taxon>
        <taxon>Poodae</taxon>
        <taxon>Poeae</taxon>
        <taxon>Poeae Chloroplast Group 1 (Aveneae type)</taxon>
        <taxon>Aveninae</taxon>
        <taxon>Avena</taxon>
    </lineage>
</organism>
<dbReference type="Proteomes" id="UP001732700">
    <property type="component" value="Chromosome 6A"/>
</dbReference>
<reference evidence="1" key="1">
    <citation type="submission" date="2021-05" db="EMBL/GenBank/DDBJ databases">
        <authorList>
            <person name="Scholz U."/>
            <person name="Mascher M."/>
            <person name="Fiebig A."/>
        </authorList>
    </citation>
    <scope>NUCLEOTIDE SEQUENCE [LARGE SCALE GENOMIC DNA]</scope>
</reference>
<sequence>MALIRMAAPIRSPQRRGLQRVPLAQIVQPADSEQFTGGFNPQAPGSRKRVRAGSARPDCAPCANSVSALEKSIRGFAERKTENVVNPTLGTSFDSLAEAYDFYNLYAWEMGFGIRYGRSRSNAGRAKRRQDIPRGIYSIILGGALVCDEQSESFEWVFTEFIKMMGGNHPQTILTGENNAMEVAVRNAMPNTAHSGTCVSNLAQKQMRITKRREQKIGGSVLRRNLPFEHHASKIYTHAMFKKYGEILYEAAAYHVEVIEKDKIYLTKYIRAERRENWSKVAYEVKMIDNGEPIVCKGICERNSDSKEAYYEKMD</sequence>
<keyword evidence="2" id="KW-1185">Reference proteome</keyword>
<evidence type="ECO:0000313" key="2">
    <source>
        <dbReference type="Proteomes" id="UP001732700"/>
    </source>
</evidence>
<reference evidence="1" key="2">
    <citation type="submission" date="2025-09" db="UniProtKB">
        <authorList>
            <consortium name="EnsemblPlants"/>
        </authorList>
    </citation>
    <scope>IDENTIFICATION</scope>
</reference>
<protein>
    <submittedName>
        <fullName evidence="1">Uncharacterized protein</fullName>
    </submittedName>
</protein>
<evidence type="ECO:0000313" key="1">
    <source>
        <dbReference type="EnsemblPlants" id="AVESA.00010b.r2.6AG1007700.1.CDS"/>
    </source>
</evidence>
<name>A0ACD5YHG4_AVESA</name>
<dbReference type="EnsemblPlants" id="AVESA.00010b.r2.6AG1007700.1">
    <property type="protein sequence ID" value="AVESA.00010b.r2.6AG1007700.1.CDS"/>
    <property type="gene ID" value="AVESA.00010b.r2.6AG1007700"/>
</dbReference>
<proteinExistence type="predicted"/>
<accession>A0ACD5YHG4</accession>